<keyword evidence="1" id="KW-0472">Membrane</keyword>
<feature type="transmembrane region" description="Helical" evidence="1">
    <location>
        <begin position="12"/>
        <end position="33"/>
    </location>
</feature>
<dbReference type="EMBL" id="CDMZ01002290">
    <property type="protein sequence ID" value="CEM41686.1"/>
    <property type="molecule type" value="Genomic_DNA"/>
</dbReference>
<feature type="transmembrane region" description="Helical" evidence="1">
    <location>
        <begin position="76"/>
        <end position="95"/>
    </location>
</feature>
<evidence type="ECO:0000313" key="2">
    <source>
        <dbReference type="EMBL" id="CEM41686.1"/>
    </source>
</evidence>
<dbReference type="VEuPathDB" id="CryptoDB:Cvel_6321"/>
<name>A0A0G4HCJ2_9ALVE</name>
<accession>A0A0G4HCJ2</accession>
<evidence type="ECO:0008006" key="3">
    <source>
        <dbReference type="Google" id="ProtNLM"/>
    </source>
</evidence>
<feature type="transmembrane region" description="Helical" evidence="1">
    <location>
        <begin position="39"/>
        <end position="69"/>
    </location>
</feature>
<evidence type="ECO:0000256" key="1">
    <source>
        <dbReference type="SAM" id="Phobius"/>
    </source>
</evidence>
<organism evidence="2">
    <name type="scientific">Chromera velia CCMP2878</name>
    <dbReference type="NCBI Taxonomy" id="1169474"/>
    <lineage>
        <taxon>Eukaryota</taxon>
        <taxon>Sar</taxon>
        <taxon>Alveolata</taxon>
        <taxon>Colpodellida</taxon>
        <taxon>Chromeraceae</taxon>
        <taxon>Chromera</taxon>
    </lineage>
</organism>
<keyword evidence="1" id="KW-0812">Transmembrane</keyword>
<dbReference type="AlphaFoldDB" id="A0A0G4HCJ2"/>
<sequence length="116" mass="12746">MAYHTALMNRLCHWIFIPFQLAAIAKALTLIPVPVVGDAALFLILGLSILYVLCEPLSGLFFTLVLLCLRALGMALLPSGVAGLLLELVVIVAGYRPSLAAELRRWEKVEVDTWKK</sequence>
<gene>
    <name evidence="2" type="ORF">Cvel_6321</name>
</gene>
<keyword evidence="1" id="KW-1133">Transmembrane helix</keyword>
<protein>
    <recommendedName>
        <fullName evidence="3">ComEC/Rec2-related protein domain-containing protein</fullName>
    </recommendedName>
</protein>
<proteinExistence type="predicted"/>
<reference evidence="2" key="1">
    <citation type="submission" date="2014-11" db="EMBL/GenBank/DDBJ databases">
        <authorList>
            <person name="Otto D Thomas"/>
            <person name="Naeem Raeece"/>
        </authorList>
    </citation>
    <scope>NUCLEOTIDE SEQUENCE</scope>
</reference>